<reference evidence="2" key="1">
    <citation type="submission" date="2019-09" db="EMBL/GenBank/DDBJ databases">
        <authorList>
            <person name="Li J."/>
        </authorList>
    </citation>
    <scope>NUCLEOTIDE SEQUENCE [LARGE SCALE GENOMIC DNA]</scope>
    <source>
        <strain evidence="2">NRBC 14897</strain>
    </source>
</reference>
<dbReference type="RefSeq" id="WP_129184526.1">
    <property type="nucleotide sequence ID" value="NZ_JAGIOG010000001.1"/>
</dbReference>
<protein>
    <submittedName>
        <fullName evidence="2">Uncharacterized protein</fullName>
    </submittedName>
</protein>
<evidence type="ECO:0000313" key="3">
    <source>
        <dbReference type="Proteomes" id="UP001515100"/>
    </source>
</evidence>
<accession>A0A641ANS4</accession>
<proteinExistence type="predicted"/>
<name>A0A641ANS4_9ACTN</name>
<evidence type="ECO:0000313" key="2">
    <source>
        <dbReference type="EMBL" id="KAA1376452.1"/>
    </source>
</evidence>
<organism evidence="2 3">
    <name type="scientific">Aeromicrobium fastidiosum</name>
    <dbReference type="NCBI Taxonomy" id="52699"/>
    <lineage>
        <taxon>Bacteria</taxon>
        <taxon>Bacillati</taxon>
        <taxon>Actinomycetota</taxon>
        <taxon>Actinomycetes</taxon>
        <taxon>Propionibacteriales</taxon>
        <taxon>Nocardioidaceae</taxon>
        <taxon>Aeromicrobium</taxon>
    </lineage>
</organism>
<dbReference type="AlphaFoldDB" id="A0A641ANS4"/>
<feature type="transmembrane region" description="Helical" evidence="1">
    <location>
        <begin position="20"/>
        <end position="42"/>
    </location>
</feature>
<feature type="transmembrane region" description="Helical" evidence="1">
    <location>
        <begin position="126"/>
        <end position="146"/>
    </location>
</feature>
<keyword evidence="3" id="KW-1185">Reference proteome</keyword>
<dbReference type="Proteomes" id="UP001515100">
    <property type="component" value="Unassembled WGS sequence"/>
</dbReference>
<dbReference type="EMBL" id="SDPP02000003">
    <property type="protein sequence ID" value="KAA1376452.1"/>
    <property type="molecule type" value="Genomic_DNA"/>
</dbReference>
<comment type="caution">
    <text evidence="2">The sequence shown here is derived from an EMBL/GenBank/DDBJ whole genome shotgun (WGS) entry which is preliminary data.</text>
</comment>
<feature type="transmembrane region" description="Helical" evidence="1">
    <location>
        <begin position="92"/>
        <end position="114"/>
    </location>
</feature>
<keyword evidence="1" id="KW-0472">Membrane</keyword>
<dbReference type="OrthoDB" id="9842621at2"/>
<gene>
    <name evidence="2" type="ORF">ESP62_013580</name>
</gene>
<feature type="transmembrane region" description="Helical" evidence="1">
    <location>
        <begin position="54"/>
        <end position="72"/>
    </location>
</feature>
<evidence type="ECO:0000256" key="1">
    <source>
        <dbReference type="SAM" id="Phobius"/>
    </source>
</evidence>
<keyword evidence="1" id="KW-0812">Transmembrane</keyword>
<sequence>MSVATVEHVPAVGGRRERRAVGWLTVGLLLGPIGLCVGWYHVLTAPRWPWRDKIMAAVLPVPLAIISIIGRAELDAETCRQSADGSIACATHATWTIAAWAVPVVMLILLALMIRHLNRSARSSDTHPVTSTTAAVVLALVAAWAAPMLVDRAEDTWSYGERDAVVGAAADADAAGEAYAVVDEQTQSDWASDSGARPTEDEMDRLVGVGNRRFDLLFEELAAERWDEDGAPSISDADRGTCHVFPVVPSGDPDDVQDVTALARLCYGPAEWTSVISLDDGY</sequence>
<keyword evidence="1" id="KW-1133">Transmembrane helix</keyword>